<dbReference type="Proteomes" id="UP000886520">
    <property type="component" value="Chromosome 24"/>
</dbReference>
<feature type="domain" description="START" evidence="1">
    <location>
        <begin position="1"/>
        <end position="115"/>
    </location>
</feature>
<protein>
    <recommendedName>
        <fullName evidence="1">START domain-containing protein</fullName>
    </recommendedName>
</protein>
<proteinExistence type="predicted"/>
<dbReference type="PROSITE" id="PS50848">
    <property type="entry name" value="START"/>
    <property type="match status" value="1"/>
</dbReference>
<name>A0A9D4U246_ADICA</name>
<reference evidence="2" key="1">
    <citation type="submission" date="2021-01" db="EMBL/GenBank/DDBJ databases">
        <title>Adiantum capillus-veneris genome.</title>
        <authorList>
            <person name="Fang Y."/>
            <person name="Liao Q."/>
        </authorList>
    </citation>
    <scope>NUCLEOTIDE SEQUENCE</scope>
    <source>
        <strain evidence="2">H3</strain>
        <tissue evidence="2">Leaf</tissue>
    </source>
</reference>
<dbReference type="InterPro" id="IPR042160">
    <property type="entry name" value="HD-Zip_IV"/>
</dbReference>
<dbReference type="Pfam" id="PF01852">
    <property type="entry name" value="START"/>
    <property type="match status" value="1"/>
</dbReference>
<dbReference type="SUPFAM" id="SSF55961">
    <property type="entry name" value="Bet v1-like"/>
    <property type="match status" value="1"/>
</dbReference>
<dbReference type="OrthoDB" id="1569773at2759"/>
<keyword evidence="3" id="KW-1185">Reference proteome</keyword>
<dbReference type="GO" id="GO:0008289">
    <property type="term" value="F:lipid binding"/>
    <property type="evidence" value="ECO:0007669"/>
    <property type="project" value="InterPro"/>
</dbReference>
<dbReference type="GO" id="GO:0003677">
    <property type="term" value="F:DNA binding"/>
    <property type="evidence" value="ECO:0007669"/>
    <property type="project" value="UniProtKB-KW"/>
</dbReference>
<comment type="caution">
    <text evidence="2">The sequence shown here is derived from an EMBL/GenBank/DDBJ whole genome shotgun (WGS) entry which is preliminary data.</text>
</comment>
<sequence length="137" mass="15385">MYSECQLPTPLVPTWSNYFLRYSKRIDHLWVVVDVSIDSLRGNPPPSLLQCRRCPSGCVIDEIPSGYAKVTWVEHVEADSRGVHNLYQSFVNCGMGFGAQQWLCTLQRECERIASVLATNIPVADMNGSSTLPYMTV</sequence>
<evidence type="ECO:0000313" key="2">
    <source>
        <dbReference type="EMBL" id="KAI5059990.1"/>
    </source>
</evidence>
<dbReference type="EMBL" id="JABFUD020000024">
    <property type="protein sequence ID" value="KAI5059990.1"/>
    <property type="molecule type" value="Genomic_DNA"/>
</dbReference>
<evidence type="ECO:0000259" key="1">
    <source>
        <dbReference type="PROSITE" id="PS50848"/>
    </source>
</evidence>
<dbReference type="InterPro" id="IPR002913">
    <property type="entry name" value="START_lipid-bd_dom"/>
</dbReference>
<evidence type="ECO:0000313" key="3">
    <source>
        <dbReference type="Proteomes" id="UP000886520"/>
    </source>
</evidence>
<organism evidence="2 3">
    <name type="scientific">Adiantum capillus-veneris</name>
    <name type="common">Maidenhair fern</name>
    <dbReference type="NCBI Taxonomy" id="13818"/>
    <lineage>
        <taxon>Eukaryota</taxon>
        <taxon>Viridiplantae</taxon>
        <taxon>Streptophyta</taxon>
        <taxon>Embryophyta</taxon>
        <taxon>Tracheophyta</taxon>
        <taxon>Polypodiopsida</taxon>
        <taxon>Polypodiidae</taxon>
        <taxon>Polypodiales</taxon>
        <taxon>Pteridineae</taxon>
        <taxon>Pteridaceae</taxon>
        <taxon>Vittarioideae</taxon>
        <taxon>Adiantum</taxon>
    </lineage>
</organism>
<dbReference type="PANTHER" id="PTHR45654:SF77">
    <property type="entry name" value="HOMEOBOX-LEUCINE ZIPPER PROTEIN MERISTEM L1"/>
    <property type="match status" value="1"/>
</dbReference>
<accession>A0A9D4U246</accession>
<dbReference type="AlphaFoldDB" id="A0A9D4U246"/>
<gene>
    <name evidence="2" type="ORF">GOP47_0024410</name>
</gene>
<dbReference type="PANTHER" id="PTHR45654">
    <property type="entry name" value="HOMEOBOX-LEUCINE ZIPPER PROTEIN MERISTEM L1"/>
    <property type="match status" value="1"/>
</dbReference>